<protein>
    <submittedName>
        <fullName evidence="2">Uncharacterized protein</fullName>
    </submittedName>
</protein>
<feature type="chain" id="PRO_5040323243" evidence="1">
    <location>
        <begin position="21"/>
        <end position="235"/>
    </location>
</feature>
<reference evidence="2" key="1">
    <citation type="journal article" date="2021" name="J Fungi (Basel)">
        <title>Virulence traits and population genomics of the black yeast Aureobasidium melanogenum.</title>
        <authorList>
            <person name="Cernosa A."/>
            <person name="Sun X."/>
            <person name="Gostincar C."/>
            <person name="Fang C."/>
            <person name="Gunde-Cimerman N."/>
            <person name="Song Z."/>
        </authorList>
    </citation>
    <scope>NUCLEOTIDE SEQUENCE</scope>
    <source>
        <strain evidence="2">EXF-8016</strain>
    </source>
</reference>
<sequence length="235" mass="24175">MHFLTHTAISIALASTSVFAASCKTYTPAGQPYTQPSDRTFIISKGIVCESTTGDCRVPIGGYVTDTRTLNVTIASPDSIYDLIGDTVGFKFNDTVTAWVGGESNSAGDPQDWPIQNGTSGYVGFTANHRCTSGVLSDCDDSAIEGVHVEACAPYGLADETISGTPAAITTDGSTLDKLTCNPANTTAAKNGDSSNNCTDASSQLPVGDASRFGSVSLTLLVGSLMVATFGFAGL</sequence>
<feature type="non-terminal residue" evidence="2">
    <location>
        <position position="235"/>
    </location>
</feature>
<keyword evidence="1" id="KW-0732">Signal</keyword>
<evidence type="ECO:0000256" key="1">
    <source>
        <dbReference type="SAM" id="SignalP"/>
    </source>
</evidence>
<organism evidence="2 3">
    <name type="scientific">Aureobasidium melanogenum</name>
    <name type="common">Aureobasidium pullulans var. melanogenum</name>
    <dbReference type="NCBI Taxonomy" id="46634"/>
    <lineage>
        <taxon>Eukaryota</taxon>
        <taxon>Fungi</taxon>
        <taxon>Dikarya</taxon>
        <taxon>Ascomycota</taxon>
        <taxon>Pezizomycotina</taxon>
        <taxon>Dothideomycetes</taxon>
        <taxon>Dothideomycetidae</taxon>
        <taxon>Dothideales</taxon>
        <taxon>Saccotheciaceae</taxon>
        <taxon>Aureobasidium</taxon>
    </lineage>
</organism>
<dbReference type="Pfam" id="PF19535">
    <property type="entry name" value="DUF6060"/>
    <property type="match status" value="1"/>
</dbReference>
<dbReference type="Proteomes" id="UP000767238">
    <property type="component" value="Unassembled WGS sequence"/>
</dbReference>
<evidence type="ECO:0000313" key="2">
    <source>
        <dbReference type="EMBL" id="KAH0221119.1"/>
    </source>
</evidence>
<dbReference type="EMBL" id="JAHFYH010000034">
    <property type="protein sequence ID" value="KAH0221119.1"/>
    <property type="molecule type" value="Genomic_DNA"/>
</dbReference>
<dbReference type="InterPro" id="IPR045702">
    <property type="entry name" value="DUF6060"/>
</dbReference>
<name>A0A9P8GHM0_AURME</name>
<proteinExistence type="predicted"/>
<evidence type="ECO:0000313" key="3">
    <source>
        <dbReference type="Proteomes" id="UP000767238"/>
    </source>
</evidence>
<comment type="caution">
    <text evidence="2">The sequence shown here is derived from an EMBL/GenBank/DDBJ whole genome shotgun (WGS) entry which is preliminary data.</text>
</comment>
<gene>
    <name evidence="2" type="ORF">KCV03_g5239</name>
</gene>
<feature type="signal peptide" evidence="1">
    <location>
        <begin position="1"/>
        <end position="20"/>
    </location>
</feature>
<dbReference type="AlphaFoldDB" id="A0A9P8GHM0"/>
<reference evidence="2" key="2">
    <citation type="submission" date="2021-08" db="EMBL/GenBank/DDBJ databases">
        <authorList>
            <person name="Gostincar C."/>
            <person name="Sun X."/>
            <person name="Song Z."/>
            <person name="Gunde-Cimerman N."/>
        </authorList>
    </citation>
    <scope>NUCLEOTIDE SEQUENCE</scope>
    <source>
        <strain evidence="2">EXF-8016</strain>
    </source>
</reference>
<accession>A0A9P8GHM0</accession>
<dbReference type="OrthoDB" id="3849453at2759"/>